<reference evidence="2" key="2">
    <citation type="submission" date="2025-09" db="UniProtKB">
        <authorList>
            <consortium name="Ensembl"/>
        </authorList>
    </citation>
    <scope>IDENTIFICATION</scope>
</reference>
<keyword evidence="3" id="KW-1185">Reference proteome</keyword>
<evidence type="ECO:0000313" key="3">
    <source>
        <dbReference type="Proteomes" id="UP000694388"/>
    </source>
</evidence>
<dbReference type="Ensembl" id="ENSEBUT00000017240.1">
    <property type="protein sequence ID" value="ENSEBUP00000016664.1"/>
    <property type="gene ID" value="ENSEBUG00000010454.1"/>
</dbReference>
<dbReference type="Proteomes" id="UP000694388">
    <property type="component" value="Unplaced"/>
</dbReference>
<feature type="compositionally biased region" description="Basic and acidic residues" evidence="1">
    <location>
        <begin position="40"/>
        <end position="156"/>
    </location>
</feature>
<dbReference type="GeneTree" id="ENSGT01120000274396"/>
<evidence type="ECO:0000256" key="1">
    <source>
        <dbReference type="SAM" id="MobiDB-lite"/>
    </source>
</evidence>
<dbReference type="AlphaFoldDB" id="A0A8C4QLF3"/>
<proteinExistence type="predicted"/>
<evidence type="ECO:0000313" key="2">
    <source>
        <dbReference type="Ensembl" id="ENSEBUP00000016664.1"/>
    </source>
</evidence>
<organism evidence="2 3">
    <name type="scientific">Eptatretus burgeri</name>
    <name type="common">Inshore hagfish</name>
    <dbReference type="NCBI Taxonomy" id="7764"/>
    <lineage>
        <taxon>Eukaryota</taxon>
        <taxon>Metazoa</taxon>
        <taxon>Chordata</taxon>
        <taxon>Craniata</taxon>
        <taxon>Vertebrata</taxon>
        <taxon>Cyclostomata</taxon>
        <taxon>Myxini</taxon>
        <taxon>Myxiniformes</taxon>
        <taxon>Myxinidae</taxon>
        <taxon>Eptatretinae</taxon>
        <taxon>Eptatretus</taxon>
    </lineage>
</organism>
<feature type="region of interest" description="Disordered" evidence="1">
    <location>
        <begin position="39"/>
        <end position="156"/>
    </location>
</feature>
<accession>A0A8C4QLF3</accession>
<reference evidence="2" key="1">
    <citation type="submission" date="2025-08" db="UniProtKB">
        <authorList>
            <consortium name="Ensembl"/>
        </authorList>
    </citation>
    <scope>IDENTIFICATION</scope>
</reference>
<name>A0A8C4QLF3_EPTBU</name>
<sequence>MLRKQFDCNYLATGFNASAPRGLQDSCRQDGTNRCQHVWYSEKNKRDPARHGKRDTRDPARHGQRDTRDPARHGQRDTRDPARHGQRDARDPARHGQRDARDPARHGQRDARDPARHGQRDARDPARHGQRDARDPARHGQKDTRDPEKERESRERNMHRYAVKKHNAEKPIQNVIATDQTCKGWFEKLKLRFDLHHVKLVREADHDETKNDPPQLIERTEANGFLPEHVFNADEAIILEEEAILYLLVQAGKICSGIQGVVIQDCLILLRWCNAAGDFFVKLMLLFRSLNPPLTSSLTPPS</sequence>
<protein>
    <submittedName>
        <fullName evidence="2">Uncharacterized protein</fullName>
    </submittedName>
</protein>